<accession>A0AAV6Y113</accession>
<dbReference type="InterPro" id="IPR046960">
    <property type="entry name" value="PPR_At4g14850-like_plant"/>
</dbReference>
<reference evidence="2" key="1">
    <citation type="submission" date="2019-10" db="EMBL/GenBank/DDBJ databases">
        <authorList>
            <person name="Zhang R."/>
            <person name="Pan Y."/>
            <person name="Wang J."/>
            <person name="Ma R."/>
            <person name="Yu S."/>
        </authorList>
    </citation>
    <scope>NUCLEOTIDE SEQUENCE</scope>
    <source>
        <strain evidence="2">LA-IB0</strain>
        <tissue evidence="2">Leaf</tissue>
    </source>
</reference>
<gene>
    <name evidence="2" type="ORF">BUALT_Bualt03G0169200</name>
</gene>
<keyword evidence="1" id="KW-0677">Repeat</keyword>
<evidence type="ECO:0000256" key="1">
    <source>
        <dbReference type="ARBA" id="ARBA00022737"/>
    </source>
</evidence>
<dbReference type="PANTHER" id="PTHR47926">
    <property type="entry name" value="PENTATRICOPEPTIDE REPEAT-CONTAINING PROTEIN"/>
    <property type="match status" value="1"/>
</dbReference>
<dbReference type="Gene3D" id="1.25.40.10">
    <property type="entry name" value="Tetratricopeptide repeat domain"/>
    <property type="match status" value="1"/>
</dbReference>
<dbReference type="GO" id="GO:0009451">
    <property type="term" value="P:RNA modification"/>
    <property type="evidence" value="ECO:0007669"/>
    <property type="project" value="InterPro"/>
</dbReference>
<dbReference type="Pfam" id="PF01535">
    <property type="entry name" value="PPR"/>
    <property type="match status" value="3"/>
</dbReference>
<evidence type="ECO:0008006" key="4">
    <source>
        <dbReference type="Google" id="ProtNLM"/>
    </source>
</evidence>
<dbReference type="AlphaFoldDB" id="A0AAV6Y113"/>
<sequence>MNVMFLELQKIRFLLNTFGVKNKMKLSGMLPDSFSFGSLLRASAGSNGLRKVDTFHGHIIQFGFGSHKFLSGSLVAYVKCGSMPSANQLRVAMDNAMVDMDSKSGVIEDAKRVFHKMEEKKWTSLITGCGKHGCSMKQLQYEKIENEGFEPNGVTILSLLVACSHNGLFEEAYVLVCQMPTDPDASILGAILGACSTHFESLLYNPSPRVTLIQSVTYLDIKRQILISSDIDEEDLTLLVSDVIKFDGIWDLSCFNTPIPRDLVELITSLPLPIHPLWTIWLSRNNFIYRNKPEHTKDIVLAVKH</sequence>
<dbReference type="InterPro" id="IPR011990">
    <property type="entry name" value="TPR-like_helical_dom_sf"/>
</dbReference>
<evidence type="ECO:0000313" key="2">
    <source>
        <dbReference type="EMBL" id="KAG8386637.1"/>
    </source>
</evidence>
<name>A0AAV6Y113_9LAMI</name>
<protein>
    <recommendedName>
        <fullName evidence="4">Pentatricopeptide repeat-containing protein</fullName>
    </recommendedName>
</protein>
<dbReference type="Proteomes" id="UP000826271">
    <property type="component" value="Unassembled WGS sequence"/>
</dbReference>
<dbReference type="GO" id="GO:0003723">
    <property type="term" value="F:RNA binding"/>
    <property type="evidence" value="ECO:0007669"/>
    <property type="project" value="InterPro"/>
</dbReference>
<keyword evidence="3" id="KW-1185">Reference proteome</keyword>
<dbReference type="EMBL" id="WHWC01000003">
    <property type="protein sequence ID" value="KAG8386637.1"/>
    <property type="molecule type" value="Genomic_DNA"/>
</dbReference>
<dbReference type="InterPro" id="IPR002885">
    <property type="entry name" value="PPR_rpt"/>
</dbReference>
<comment type="caution">
    <text evidence="2">The sequence shown here is derived from an EMBL/GenBank/DDBJ whole genome shotgun (WGS) entry which is preliminary data.</text>
</comment>
<dbReference type="PANTHER" id="PTHR47926:SF347">
    <property type="entry name" value="PENTATRICOPEPTIDE REPEAT-CONTAINING PROTEIN"/>
    <property type="match status" value="1"/>
</dbReference>
<organism evidence="2 3">
    <name type="scientific">Buddleja alternifolia</name>
    <dbReference type="NCBI Taxonomy" id="168488"/>
    <lineage>
        <taxon>Eukaryota</taxon>
        <taxon>Viridiplantae</taxon>
        <taxon>Streptophyta</taxon>
        <taxon>Embryophyta</taxon>
        <taxon>Tracheophyta</taxon>
        <taxon>Spermatophyta</taxon>
        <taxon>Magnoliopsida</taxon>
        <taxon>eudicotyledons</taxon>
        <taxon>Gunneridae</taxon>
        <taxon>Pentapetalae</taxon>
        <taxon>asterids</taxon>
        <taxon>lamiids</taxon>
        <taxon>Lamiales</taxon>
        <taxon>Scrophulariaceae</taxon>
        <taxon>Buddlejeae</taxon>
        <taxon>Buddleja</taxon>
    </lineage>
</organism>
<evidence type="ECO:0000313" key="3">
    <source>
        <dbReference type="Proteomes" id="UP000826271"/>
    </source>
</evidence>
<proteinExistence type="predicted"/>